<dbReference type="InterPro" id="IPR000873">
    <property type="entry name" value="AMP-dep_synth/lig_dom"/>
</dbReference>
<dbReference type="Gene3D" id="3.30.300.30">
    <property type="match status" value="1"/>
</dbReference>
<dbReference type="PROSITE" id="PS00455">
    <property type="entry name" value="AMP_BINDING"/>
    <property type="match status" value="1"/>
</dbReference>
<evidence type="ECO:0000256" key="2">
    <source>
        <dbReference type="ARBA" id="ARBA00022598"/>
    </source>
</evidence>
<dbReference type="InterPro" id="IPR042099">
    <property type="entry name" value="ANL_N_sf"/>
</dbReference>
<evidence type="ECO:0000259" key="3">
    <source>
        <dbReference type="Pfam" id="PF00501"/>
    </source>
</evidence>
<dbReference type="EMBL" id="JBHSQW010000044">
    <property type="protein sequence ID" value="MFC5996675.1"/>
    <property type="molecule type" value="Genomic_DNA"/>
</dbReference>
<dbReference type="InterPro" id="IPR020845">
    <property type="entry name" value="AMP-binding_CS"/>
</dbReference>
<keyword evidence="2" id="KW-0436">Ligase</keyword>
<protein>
    <submittedName>
        <fullName evidence="5">AMP-binding protein</fullName>
    </submittedName>
</protein>
<dbReference type="RefSeq" id="WP_379587460.1">
    <property type="nucleotide sequence ID" value="NZ_JBHSQW010000044.1"/>
</dbReference>
<dbReference type="PANTHER" id="PTHR24096">
    <property type="entry name" value="LONG-CHAIN-FATTY-ACID--COA LIGASE"/>
    <property type="match status" value="1"/>
</dbReference>
<dbReference type="SUPFAM" id="SSF56801">
    <property type="entry name" value="Acetyl-CoA synthetase-like"/>
    <property type="match status" value="1"/>
</dbReference>
<accession>A0ABW1J879</accession>
<dbReference type="Proteomes" id="UP001596302">
    <property type="component" value="Unassembled WGS sequence"/>
</dbReference>
<gene>
    <name evidence="5" type="ORF">ACFQE5_20920</name>
</gene>
<comment type="similarity">
    <text evidence="1">Belongs to the ATP-dependent AMP-binding enzyme family.</text>
</comment>
<sequence>MSMPPLPPIPEVDLTTFLLAGSAAHGERPAFLDGRTGRAVRYAELAPAVDRVAAGLAARGFGKGDVLAVLAPNGPEWPLALLGALRAGGVVTGVNPLWTTGEIAAQLADSGARFVLTVPPFLDRARQAAGDAQIVLAGGEAAGTVPFAALLVETAPRPPVAISPADIALLPYSSGTTGPPKGVRLTHRNIVANVLQGMTGAAPTPRDVVLAVLPYFHVAGSFSGIFLALRGGATAVTQLRFDLEECLALVQEHRATILPVAPPIVLALARHPVVDRYDLSSLELVVSGSAPLSAAVQQECADRLGRRVVQAYGMTESSTLIAMGGRDPAVPHAAGSVGEPVPGTEIRLVDPHTGAEAAEIGELWVRGPQVMAGYLHNPAATAEMLDGEGWLRTGDLVSLSRTGEIVVLDRVKDLIKVSGFQVAPAELEAVLMTHPAVADAAVLGRLDPERGEVPVAFVVPRGELDPDAVLAFVAERVAGYKRIAEVRIVDAIPRSPAGKIVRRVLRDTIAAPA</sequence>
<comment type="caution">
    <text evidence="5">The sequence shown here is derived from an EMBL/GenBank/DDBJ whole genome shotgun (WGS) entry which is preliminary data.</text>
</comment>
<dbReference type="InterPro" id="IPR045851">
    <property type="entry name" value="AMP-bd_C_sf"/>
</dbReference>
<reference evidence="6" key="1">
    <citation type="journal article" date="2019" name="Int. J. Syst. Evol. Microbiol.">
        <title>The Global Catalogue of Microorganisms (GCM) 10K type strain sequencing project: providing services to taxonomists for standard genome sequencing and annotation.</title>
        <authorList>
            <consortium name="The Broad Institute Genomics Platform"/>
            <consortium name="The Broad Institute Genome Sequencing Center for Infectious Disease"/>
            <person name="Wu L."/>
            <person name="Ma J."/>
        </authorList>
    </citation>
    <scope>NUCLEOTIDE SEQUENCE [LARGE SCALE GENOMIC DNA]</scope>
    <source>
        <strain evidence="6">CCM 8391</strain>
    </source>
</reference>
<dbReference type="InterPro" id="IPR025110">
    <property type="entry name" value="AMP-bd_C"/>
</dbReference>
<dbReference type="Pfam" id="PF00501">
    <property type="entry name" value="AMP-binding"/>
    <property type="match status" value="1"/>
</dbReference>
<feature type="domain" description="AMP-dependent synthetase/ligase" evidence="3">
    <location>
        <begin position="23"/>
        <end position="375"/>
    </location>
</feature>
<evidence type="ECO:0000313" key="6">
    <source>
        <dbReference type="Proteomes" id="UP001596302"/>
    </source>
</evidence>
<dbReference type="PANTHER" id="PTHR24096:SF149">
    <property type="entry name" value="AMP-BINDING DOMAIN-CONTAINING PROTEIN-RELATED"/>
    <property type="match status" value="1"/>
</dbReference>
<proteinExistence type="inferred from homology"/>
<evidence type="ECO:0000313" key="5">
    <source>
        <dbReference type="EMBL" id="MFC5996675.1"/>
    </source>
</evidence>
<organism evidence="5 6">
    <name type="scientific">Pseudonocardia hispaniensis</name>
    <dbReference type="NCBI Taxonomy" id="904933"/>
    <lineage>
        <taxon>Bacteria</taxon>
        <taxon>Bacillati</taxon>
        <taxon>Actinomycetota</taxon>
        <taxon>Actinomycetes</taxon>
        <taxon>Pseudonocardiales</taxon>
        <taxon>Pseudonocardiaceae</taxon>
        <taxon>Pseudonocardia</taxon>
    </lineage>
</organism>
<evidence type="ECO:0000256" key="1">
    <source>
        <dbReference type="ARBA" id="ARBA00006432"/>
    </source>
</evidence>
<evidence type="ECO:0000259" key="4">
    <source>
        <dbReference type="Pfam" id="PF13193"/>
    </source>
</evidence>
<name>A0ABW1J879_9PSEU</name>
<feature type="domain" description="AMP-binding enzyme C-terminal" evidence="4">
    <location>
        <begin position="426"/>
        <end position="499"/>
    </location>
</feature>
<dbReference type="Pfam" id="PF13193">
    <property type="entry name" value="AMP-binding_C"/>
    <property type="match status" value="1"/>
</dbReference>
<keyword evidence="6" id="KW-1185">Reference proteome</keyword>
<dbReference type="Gene3D" id="3.40.50.12780">
    <property type="entry name" value="N-terminal domain of ligase-like"/>
    <property type="match status" value="1"/>
</dbReference>